<dbReference type="AlphaFoldDB" id="A0A2M6XE88"/>
<evidence type="ECO:0000313" key="2">
    <source>
        <dbReference type="Proteomes" id="UP000228996"/>
    </source>
</evidence>
<dbReference type="EMBL" id="PEYO01000002">
    <property type="protein sequence ID" value="PIU03966.1"/>
    <property type="molecule type" value="Genomic_DNA"/>
</dbReference>
<gene>
    <name evidence="1" type="ORF">COT44_00360</name>
</gene>
<sequence length="75" mass="9208">MKENKQLIAFQDKKIRRVWDEKSEQWYFSIIDVIEILTDSTIPKRYWSDLKNKLRSEGSQVYEKIVQLKFRALER</sequence>
<protein>
    <recommendedName>
        <fullName evidence="3">Bro-N domain-containing protein</fullName>
    </recommendedName>
</protein>
<evidence type="ECO:0000313" key="1">
    <source>
        <dbReference type="EMBL" id="PIU03966.1"/>
    </source>
</evidence>
<dbReference type="Proteomes" id="UP000228996">
    <property type="component" value="Unassembled WGS sequence"/>
</dbReference>
<accession>A0A2M6XE88</accession>
<name>A0A2M6XE88_9BACT</name>
<evidence type="ECO:0008006" key="3">
    <source>
        <dbReference type="Google" id="ProtNLM"/>
    </source>
</evidence>
<comment type="caution">
    <text evidence="1">The sequence shown here is derived from an EMBL/GenBank/DDBJ whole genome shotgun (WGS) entry which is preliminary data.</text>
</comment>
<organism evidence="1 2">
    <name type="scientific">Candidatus Shapirobacteria bacterium CG08_land_8_20_14_0_20_39_18</name>
    <dbReference type="NCBI Taxonomy" id="1974883"/>
    <lineage>
        <taxon>Bacteria</taxon>
        <taxon>Candidatus Shapironibacteriota</taxon>
    </lineage>
</organism>
<proteinExistence type="predicted"/>
<reference evidence="2" key="1">
    <citation type="submission" date="2017-09" db="EMBL/GenBank/DDBJ databases">
        <title>Depth-based differentiation of microbial function through sediment-hosted aquifers and enrichment of novel symbionts in the deep terrestrial subsurface.</title>
        <authorList>
            <person name="Probst A.J."/>
            <person name="Ladd B."/>
            <person name="Jarett J.K."/>
            <person name="Geller-Mcgrath D.E."/>
            <person name="Sieber C.M.K."/>
            <person name="Emerson J.B."/>
            <person name="Anantharaman K."/>
            <person name="Thomas B.C."/>
            <person name="Malmstrom R."/>
            <person name="Stieglmeier M."/>
            <person name="Klingl A."/>
            <person name="Woyke T."/>
            <person name="Ryan C.M."/>
            <person name="Banfield J.F."/>
        </authorList>
    </citation>
    <scope>NUCLEOTIDE SEQUENCE [LARGE SCALE GENOMIC DNA]</scope>
</reference>